<name>A0A1B6KYV1_9HEMI</name>
<gene>
    <name evidence="15" type="ORF">g.34098</name>
</gene>
<dbReference type="GO" id="GO:0005789">
    <property type="term" value="C:endoplasmic reticulum membrane"/>
    <property type="evidence" value="ECO:0007669"/>
    <property type="project" value="UniProtKB-SubCell"/>
</dbReference>
<keyword evidence="14" id="KW-0812">Transmembrane</keyword>
<evidence type="ECO:0000256" key="6">
    <source>
        <dbReference type="ARBA" id="ARBA00022617"/>
    </source>
</evidence>
<evidence type="ECO:0000256" key="5">
    <source>
        <dbReference type="ARBA" id="ARBA00010617"/>
    </source>
</evidence>
<evidence type="ECO:0000256" key="10">
    <source>
        <dbReference type="ARBA" id="ARBA00023002"/>
    </source>
</evidence>
<evidence type="ECO:0000256" key="4">
    <source>
        <dbReference type="ARBA" id="ARBA00004406"/>
    </source>
</evidence>
<dbReference type="InterPro" id="IPR002402">
    <property type="entry name" value="Cyt_P450_E_grp-II"/>
</dbReference>
<evidence type="ECO:0008006" key="16">
    <source>
        <dbReference type="Google" id="ProtNLM"/>
    </source>
</evidence>
<dbReference type="InterPro" id="IPR001128">
    <property type="entry name" value="Cyt_P450"/>
</dbReference>
<evidence type="ECO:0000256" key="7">
    <source>
        <dbReference type="ARBA" id="ARBA00022723"/>
    </source>
</evidence>
<keyword evidence="6" id="KW-0349">Heme</keyword>
<feature type="transmembrane region" description="Helical" evidence="14">
    <location>
        <begin position="71"/>
        <end position="92"/>
    </location>
</feature>
<evidence type="ECO:0000256" key="11">
    <source>
        <dbReference type="ARBA" id="ARBA00023004"/>
    </source>
</evidence>
<evidence type="ECO:0000256" key="12">
    <source>
        <dbReference type="ARBA" id="ARBA00023033"/>
    </source>
</evidence>
<dbReference type="GO" id="GO:0020037">
    <property type="term" value="F:heme binding"/>
    <property type="evidence" value="ECO:0007669"/>
    <property type="project" value="InterPro"/>
</dbReference>
<evidence type="ECO:0000313" key="15">
    <source>
        <dbReference type="EMBL" id="JAT16628.1"/>
    </source>
</evidence>
<comment type="function">
    <text evidence="2">May be involved in the metabolism of insect hormones and in the breakdown of synthetic insecticides.</text>
</comment>
<keyword evidence="10" id="KW-0560">Oxidoreductase</keyword>
<dbReference type="InterPro" id="IPR050476">
    <property type="entry name" value="Insect_CytP450_Detox"/>
</dbReference>
<evidence type="ECO:0000256" key="3">
    <source>
        <dbReference type="ARBA" id="ARBA00004174"/>
    </source>
</evidence>
<keyword evidence="8" id="KW-0256">Endoplasmic reticulum</keyword>
<evidence type="ECO:0000256" key="2">
    <source>
        <dbReference type="ARBA" id="ARBA00003690"/>
    </source>
</evidence>
<feature type="transmembrane region" description="Helical" evidence="14">
    <location>
        <begin position="44"/>
        <end position="65"/>
    </location>
</feature>
<evidence type="ECO:0000256" key="1">
    <source>
        <dbReference type="ARBA" id="ARBA00001971"/>
    </source>
</evidence>
<evidence type="ECO:0000256" key="9">
    <source>
        <dbReference type="ARBA" id="ARBA00022848"/>
    </source>
</evidence>
<dbReference type="PANTHER" id="PTHR24292">
    <property type="entry name" value="CYTOCHROME P450"/>
    <property type="match status" value="1"/>
</dbReference>
<dbReference type="GO" id="GO:0004497">
    <property type="term" value="F:monooxygenase activity"/>
    <property type="evidence" value="ECO:0007669"/>
    <property type="project" value="UniProtKB-KW"/>
</dbReference>
<dbReference type="Gene3D" id="1.10.630.10">
    <property type="entry name" value="Cytochrome P450"/>
    <property type="match status" value="1"/>
</dbReference>
<dbReference type="InterPro" id="IPR036396">
    <property type="entry name" value="Cyt_P450_sf"/>
</dbReference>
<reference evidence="15" key="1">
    <citation type="submission" date="2015-11" db="EMBL/GenBank/DDBJ databases">
        <title>De novo transcriptome assembly of four potential Pierce s Disease insect vectors from Arizona vineyards.</title>
        <authorList>
            <person name="Tassone E.E."/>
        </authorList>
    </citation>
    <scope>NUCLEOTIDE SEQUENCE</scope>
</reference>
<organism evidence="15">
    <name type="scientific">Graphocephala atropunctata</name>
    <dbReference type="NCBI Taxonomy" id="36148"/>
    <lineage>
        <taxon>Eukaryota</taxon>
        <taxon>Metazoa</taxon>
        <taxon>Ecdysozoa</taxon>
        <taxon>Arthropoda</taxon>
        <taxon>Hexapoda</taxon>
        <taxon>Insecta</taxon>
        <taxon>Pterygota</taxon>
        <taxon>Neoptera</taxon>
        <taxon>Paraneoptera</taxon>
        <taxon>Hemiptera</taxon>
        <taxon>Auchenorrhyncha</taxon>
        <taxon>Membracoidea</taxon>
        <taxon>Cicadellidae</taxon>
        <taxon>Cicadellinae</taxon>
        <taxon>Cicadellini</taxon>
        <taxon>Graphocephala</taxon>
    </lineage>
</organism>
<sequence length="348" mass="40808">MQNIRSILKRGQSEPIIAPAGLESQAYKRVTWASDRRHLSRFRALEPVLVAGYILLLVILLHWGLTMILNFILNLIFSYFLLVVVLVVYTIYRFTISNEEYWSKRNVSYIKNGYLTGYLTGKQSETISDIYRKFGGEKYGGLFFLNKPVLMVRDPDLIDSILVKNFTYFQNRELPEIKHEPLAANLFSLRGQRWRDQRYKLLTTFTADKLEAMYGHISNSAINMMEKLEELPVESNEADAKSFVFEYALEIISSCAFGVQFSSFRFNTFKSIVQKVFTNSPLQILRFAVFIFFPKLAEFINLRLFPREICDYFMNLTKLNLKFRKDNKIRRDDYFQELVSLHDQAEPT</sequence>
<evidence type="ECO:0000256" key="13">
    <source>
        <dbReference type="ARBA" id="ARBA00023136"/>
    </source>
</evidence>
<protein>
    <recommendedName>
        <fullName evidence="16">Cytochrome P450</fullName>
    </recommendedName>
</protein>
<keyword evidence="9" id="KW-0492">Microsome</keyword>
<accession>A0A1B6KYV1</accession>
<dbReference type="PANTHER" id="PTHR24292:SF84">
    <property type="entry name" value="CYTOCHROME P450 28A5-RELATED"/>
    <property type="match status" value="1"/>
</dbReference>
<comment type="subcellular location">
    <subcellularLocation>
        <location evidence="4">Endoplasmic reticulum membrane</location>
        <topology evidence="4">Peripheral membrane protein</topology>
    </subcellularLocation>
    <subcellularLocation>
        <location evidence="3">Microsome membrane</location>
        <topology evidence="3">Peripheral membrane protein</topology>
    </subcellularLocation>
</comment>
<dbReference type="EMBL" id="GEBQ01023349">
    <property type="protein sequence ID" value="JAT16628.1"/>
    <property type="molecule type" value="Transcribed_RNA"/>
</dbReference>
<dbReference type="GO" id="GO:0016705">
    <property type="term" value="F:oxidoreductase activity, acting on paired donors, with incorporation or reduction of molecular oxygen"/>
    <property type="evidence" value="ECO:0007669"/>
    <property type="project" value="InterPro"/>
</dbReference>
<comment type="cofactor">
    <cofactor evidence="1">
        <name>heme</name>
        <dbReference type="ChEBI" id="CHEBI:30413"/>
    </cofactor>
</comment>
<evidence type="ECO:0000256" key="8">
    <source>
        <dbReference type="ARBA" id="ARBA00022824"/>
    </source>
</evidence>
<keyword evidence="11" id="KW-0408">Iron</keyword>
<keyword evidence="7" id="KW-0479">Metal-binding</keyword>
<keyword evidence="12" id="KW-0503">Monooxygenase</keyword>
<evidence type="ECO:0000256" key="14">
    <source>
        <dbReference type="SAM" id="Phobius"/>
    </source>
</evidence>
<dbReference type="AlphaFoldDB" id="A0A1B6KYV1"/>
<comment type="similarity">
    <text evidence="5">Belongs to the cytochrome P450 family.</text>
</comment>
<dbReference type="Pfam" id="PF00067">
    <property type="entry name" value="p450"/>
    <property type="match status" value="1"/>
</dbReference>
<feature type="non-terminal residue" evidence="15">
    <location>
        <position position="348"/>
    </location>
</feature>
<dbReference type="PRINTS" id="PR00464">
    <property type="entry name" value="EP450II"/>
</dbReference>
<proteinExistence type="inferred from homology"/>
<keyword evidence="13 14" id="KW-0472">Membrane</keyword>
<dbReference type="GO" id="GO:0005506">
    <property type="term" value="F:iron ion binding"/>
    <property type="evidence" value="ECO:0007669"/>
    <property type="project" value="InterPro"/>
</dbReference>
<keyword evidence="14" id="KW-1133">Transmembrane helix</keyword>
<dbReference type="SUPFAM" id="SSF48264">
    <property type="entry name" value="Cytochrome P450"/>
    <property type="match status" value="1"/>
</dbReference>